<proteinExistence type="predicted"/>
<evidence type="ECO:0000313" key="3">
    <source>
        <dbReference type="Proteomes" id="UP001236014"/>
    </source>
</evidence>
<accession>A0A9Y2MR15</accession>
<keyword evidence="3" id="KW-1185">Reference proteome</keyword>
<dbReference type="RefSeq" id="WP_285965728.1">
    <property type="nucleotide sequence ID" value="NZ_CP127294.1"/>
</dbReference>
<keyword evidence="1" id="KW-0812">Transmembrane</keyword>
<organism evidence="2 3">
    <name type="scientific">Amycolatopsis carbonis</name>
    <dbReference type="NCBI Taxonomy" id="715471"/>
    <lineage>
        <taxon>Bacteria</taxon>
        <taxon>Bacillati</taxon>
        <taxon>Actinomycetota</taxon>
        <taxon>Actinomycetes</taxon>
        <taxon>Pseudonocardiales</taxon>
        <taxon>Pseudonocardiaceae</taxon>
        <taxon>Amycolatopsis</taxon>
    </lineage>
</organism>
<protein>
    <submittedName>
        <fullName evidence="2">Uncharacterized protein</fullName>
    </submittedName>
</protein>
<dbReference type="Proteomes" id="UP001236014">
    <property type="component" value="Chromosome"/>
</dbReference>
<feature type="transmembrane region" description="Helical" evidence="1">
    <location>
        <begin position="37"/>
        <end position="59"/>
    </location>
</feature>
<name>A0A9Y2MR15_9PSEU</name>
<keyword evidence="1" id="KW-0472">Membrane</keyword>
<dbReference type="KEGG" id="acab:QRX50_25645"/>
<dbReference type="EMBL" id="CP127294">
    <property type="protein sequence ID" value="WIX74951.1"/>
    <property type="molecule type" value="Genomic_DNA"/>
</dbReference>
<keyword evidence="1" id="KW-1133">Transmembrane helix</keyword>
<gene>
    <name evidence="2" type="ORF">QRX50_25645</name>
</gene>
<evidence type="ECO:0000256" key="1">
    <source>
        <dbReference type="SAM" id="Phobius"/>
    </source>
</evidence>
<reference evidence="2 3" key="1">
    <citation type="submission" date="2023-06" db="EMBL/GenBank/DDBJ databases">
        <authorList>
            <person name="Oyuntsetseg B."/>
            <person name="Kim S.B."/>
        </authorList>
    </citation>
    <scope>NUCLEOTIDE SEQUENCE [LARGE SCALE GENOMIC DNA]</scope>
    <source>
        <strain evidence="2 3">2-15</strain>
    </source>
</reference>
<dbReference type="AlphaFoldDB" id="A0A9Y2MR15"/>
<evidence type="ECO:0000313" key="2">
    <source>
        <dbReference type="EMBL" id="WIX74951.1"/>
    </source>
</evidence>
<sequence>MPRPVPPKTALLLASLHTGIVVIWLCMLFLIPDLSPLLAWLYFVLAVFNTPSAVLYWTAYVRSRRADR</sequence>
<feature type="transmembrane region" description="Helical" evidence="1">
    <location>
        <begin position="12"/>
        <end position="31"/>
    </location>
</feature>